<keyword evidence="3" id="KW-1185">Reference proteome</keyword>
<dbReference type="EMBL" id="JMSN01000191">
    <property type="protein sequence ID" value="KDN35857.1"/>
    <property type="molecule type" value="Genomic_DNA"/>
</dbReference>
<evidence type="ECO:0000256" key="1">
    <source>
        <dbReference type="SAM" id="SignalP"/>
    </source>
</evidence>
<dbReference type="InterPro" id="IPR036291">
    <property type="entry name" value="NAD(P)-bd_dom_sf"/>
</dbReference>
<feature type="chain" id="PRO_5001632671" evidence="1">
    <location>
        <begin position="23"/>
        <end position="392"/>
    </location>
</feature>
<dbReference type="SUPFAM" id="SSF51735">
    <property type="entry name" value="NAD(P)-binding Rossmann-fold domains"/>
    <property type="match status" value="1"/>
</dbReference>
<evidence type="ECO:0000313" key="2">
    <source>
        <dbReference type="EMBL" id="KDN35857.1"/>
    </source>
</evidence>
<dbReference type="Gene3D" id="3.40.50.720">
    <property type="entry name" value="NAD(P)-binding Rossmann-like Domain"/>
    <property type="match status" value="1"/>
</dbReference>
<reference evidence="2 3" key="1">
    <citation type="submission" date="2014-05" db="EMBL/GenBank/DDBJ databases">
        <title>Draft genome sequence of a rare smut relative, Tilletiaria anomala UBC 951.</title>
        <authorList>
            <consortium name="DOE Joint Genome Institute"/>
            <person name="Toome M."/>
            <person name="Kuo A."/>
            <person name="Henrissat B."/>
            <person name="Lipzen A."/>
            <person name="Tritt A."/>
            <person name="Yoshinaga Y."/>
            <person name="Zane M."/>
            <person name="Barry K."/>
            <person name="Grigoriev I.V."/>
            <person name="Spatafora J.W."/>
            <person name="Aimea M.C."/>
        </authorList>
    </citation>
    <scope>NUCLEOTIDE SEQUENCE [LARGE SCALE GENOMIC DNA]</scope>
    <source>
        <strain evidence="2 3">UBC 951</strain>
    </source>
</reference>
<comment type="caution">
    <text evidence="2">The sequence shown here is derived from an EMBL/GenBank/DDBJ whole genome shotgun (WGS) entry which is preliminary data.</text>
</comment>
<gene>
    <name evidence="2" type="ORF">K437DRAFT_296898</name>
</gene>
<proteinExistence type="predicted"/>
<organism evidence="2 3">
    <name type="scientific">Tilletiaria anomala (strain ATCC 24038 / CBS 436.72 / UBC 951)</name>
    <dbReference type="NCBI Taxonomy" id="1037660"/>
    <lineage>
        <taxon>Eukaryota</taxon>
        <taxon>Fungi</taxon>
        <taxon>Dikarya</taxon>
        <taxon>Basidiomycota</taxon>
        <taxon>Ustilaginomycotina</taxon>
        <taxon>Exobasidiomycetes</taxon>
        <taxon>Georgefischeriales</taxon>
        <taxon>Tilletiariaceae</taxon>
        <taxon>Tilletiaria</taxon>
    </lineage>
</organism>
<name>A0A066V2E6_TILAU</name>
<dbReference type="GeneID" id="25267340"/>
<evidence type="ECO:0000313" key="3">
    <source>
        <dbReference type="Proteomes" id="UP000027361"/>
    </source>
</evidence>
<dbReference type="Proteomes" id="UP000027361">
    <property type="component" value="Unassembled WGS sequence"/>
</dbReference>
<dbReference type="RefSeq" id="XP_013239885.1">
    <property type="nucleotide sequence ID" value="XM_013384431.1"/>
</dbReference>
<dbReference type="HOGENOM" id="CLU_704340_0_0_1"/>
<accession>A0A066V2E6</accession>
<feature type="signal peptide" evidence="1">
    <location>
        <begin position="1"/>
        <end position="22"/>
    </location>
</feature>
<dbReference type="InParanoid" id="A0A066V2E6"/>
<sequence>MANASFPEWLLWASSLSSTLQASDIHLIAVQSSSQNSAAPLHSGAPFQHPSSNSAINDFLMLPRSKGLRPALSGHTQPKFEYECIFIDLEAHRPDEVVVEMKPMASDLRPFPLTPASPMYRTRRPCAASMDNHFTTTSTWGVATGVLPSTFPVILDHGGASVIHCIPPNYKGSELQGRDAVLRGASSAFAPRPTCGPSKFSAPRWSASGSTSFYMGGSSKKVRTDVFMQCLMSEYAMLPAEILPVEYADTKSTTSTCIIELGGMGFASLAGATPCNFDTVIIFNLVDDRIALAQKHSTTHTISIRQADEVVKEIKALTLGSAGVQCVFEATSVPRLTAVLKGETTSPSLTPCIVTFFTSRHFDFITDIAKTYKPSEMEQALAGRHAYKKIKP</sequence>
<keyword evidence="1" id="KW-0732">Signal</keyword>
<dbReference type="AlphaFoldDB" id="A0A066V2E6"/>
<protein>
    <submittedName>
        <fullName evidence="2">Uncharacterized protein</fullName>
    </submittedName>
</protein>